<keyword evidence="6" id="KW-1185">Reference proteome</keyword>
<gene>
    <name evidence="5" type="ORF">FF041_19045</name>
</gene>
<evidence type="ECO:0000256" key="2">
    <source>
        <dbReference type="ARBA" id="ARBA00023125"/>
    </source>
</evidence>
<dbReference type="Gene3D" id="1.10.10.10">
    <property type="entry name" value="Winged helix-like DNA-binding domain superfamily/Winged helix DNA-binding domain"/>
    <property type="match status" value="1"/>
</dbReference>
<sequence length="365" mass="38439">MGAVLFEVDRLARALHEAVSQGVAPDEVGAGVSAVISRVVPHDALNLVGTNPLIGLGAGSFSFWHACAPELVGAMVRNRFRGTGSNPRWATAVAPLSVPACVVGESADEEADTAAPERVPKAEVQLLSTFGVNSELRLLLRNRRGVWGALGLFRSEGAAPFGRRDAERIAELAPALMGAVVRYATEGRLLPSAPALPAGMIIMGPDHRIKEFTPQAQAWMDCFSAHGGRAIPVWGVDAFYISLSLSARRQARLGLGPVPPVCLPPVVCGRWVAVQAQPLSADGAGDVALIVQAAPGDLSLAPFCEWYGITPRERQVIDELRTGAASKQIARRLGLSPHTVNDHLKAVFGKTGAAGRDELIAALTN</sequence>
<dbReference type="EMBL" id="VCLA01000150">
    <property type="protein sequence ID" value="MQT02223.1"/>
    <property type="molecule type" value="Genomic_DNA"/>
</dbReference>
<evidence type="ECO:0000259" key="4">
    <source>
        <dbReference type="PROSITE" id="PS50043"/>
    </source>
</evidence>
<dbReference type="CDD" id="cd06170">
    <property type="entry name" value="LuxR_C_like"/>
    <property type="match status" value="1"/>
</dbReference>
<dbReference type="InterPro" id="IPR016032">
    <property type="entry name" value="Sig_transdc_resp-reg_C-effctor"/>
</dbReference>
<dbReference type="SMART" id="SM00421">
    <property type="entry name" value="HTH_LUXR"/>
    <property type="match status" value="1"/>
</dbReference>
<dbReference type="RefSeq" id="WP_153523900.1">
    <property type="nucleotide sequence ID" value="NZ_JBEPDZ010000026.1"/>
</dbReference>
<proteinExistence type="predicted"/>
<dbReference type="GO" id="GO:0006355">
    <property type="term" value="P:regulation of DNA-templated transcription"/>
    <property type="evidence" value="ECO:0007669"/>
    <property type="project" value="InterPro"/>
</dbReference>
<dbReference type="Proteomes" id="UP000419138">
    <property type="component" value="Unassembled WGS sequence"/>
</dbReference>
<dbReference type="PANTHER" id="PTHR44688">
    <property type="entry name" value="DNA-BINDING TRANSCRIPTIONAL ACTIVATOR DEVR_DOSR"/>
    <property type="match status" value="1"/>
</dbReference>
<keyword evidence="2" id="KW-0238">DNA-binding</keyword>
<dbReference type="AlphaFoldDB" id="A0A646KJ28"/>
<dbReference type="InterPro" id="IPR000792">
    <property type="entry name" value="Tscrpt_reg_LuxR_C"/>
</dbReference>
<comment type="caution">
    <text evidence="5">The sequence shown here is derived from an EMBL/GenBank/DDBJ whole genome shotgun (WGS) entry which is preliminary data.</text>
</comment>
<organism evidence="5 6">
    <name type="scientific">Streptomyces jumonjinensis</name>
    <dbReference type="NCBI Taxonomy" id="1945"/>
    <lineage>
        <taxon>Bacteria</taxon>
        <taxon>Bacillati</taxon>
        <taxon>Actinomycetota</taxon>
        <taxon>Actinomycetes</taxon>
        <taxon>Kitasatosporales</taxon>
        <taxon>Streptomycetaceae</taxon>
        <taxon>Streptomyces</taxon>
    </lineage>
</organism>
<dbReference type="InterPro" id="IPR036388">
    <property type="entry name" value="WH-like_DNA-bd_sf"/>
</dbReference>
<dbReference type="PROSITE" id="PS00622">
    <property type="entry name" value="HTH_LUXR_1"/>
    <property type="match status" value="1"/>
</dbReference>
<protein>
    <submittedName>
        <fullName evidence="5">Helix-turn-helix transcriptional regulator</fullName>
    </submittedName>
</protein>
<accession>A0A646KJ28</accession>
<evidence type="ECO:0000313" key="6">
    <source>
        <dbReference type="Proteomes" id="UP000419138"/>
    </source>
</evidence>
<evidence type="ECO:0000256" key="3">
    <source>
        <dbReference type="ARBA" id="ARBA00023163"/>
    </source>
</evidence>
<feature type="domain" description="HTH luxR-type" evidence="4">
    <location>
        <begin position="302"/>
        <end position="365"/>
    </location>
</feature>
<dbReference type="OrthoDB" id="9815744at2"/>
<keyword evidence="1" id="KW-0805">Transcription regulation</keyword>
<dbReference type="Pfam" id="PF00196">
    <property type="entry name" value="GerE"/>
    <property type="match status" value="1"/>
</dbReference>
<name>A0A646KJ28_STRJU</name>
<evidence type="ECO:0000313" key="5">
    <source>
        <dbReference type="EMBL" id="MQT02223.1"/>
    </source>
</evidence>
<dbReference type="GO" id="GO:0003677">
    <property type="term" value="F:DNA binding"/>
    <property type="evidence" value="ECO:0007669"/>
    <property type="project" value="UniProtKB-KW"/>
</dbReference>
<reference evidence="5 6" key="1">
    <citation type="submission" date="2019-05" db="EMBL/GenBank/DDBJ databases">
        <title>Comparative genomics and metabolomics analyses of clavulanic acid producing Streptomyces species provides insight into specialized metabolism and evolution of beta-lactam biosynthetic gene clusters.</title>
        <authorList>
            <person name="Moore M.A."/>
            <person name="Cruz-Morales P."/>
            <person name="Barona Gomez F."/>
            <person name="Kapil T."/>
        </authorList>
    </citation>
    <scope>NUCLEOTIDE SEQUENCE [LARGE SCALE GENOMIC DNA]</scope>
    <source>
        <strain evidence="5 6">NRRL 5741</strain>
    </source>
</reference>
<keyword evidence="3" id="KW-0804">Transcription</keyword>
<dbReference type="PANTHER" id="PTHR44688:SF16">
    <property type="entry name" value="DNA-BINDING TRANSCRIPTIONAL ACTIVATOR DEVR_DOSR"/>
    <property type="match status" value="1"/>
</dbReference>
<dbReference type="PRINTS" id="PR00038">
    <property type="entry name" value="HTHLUXR"/>
</dbReference>
<dbReference type="PROSITE" id="PS50043">
    <property type="entry name" value="HTH_LUXR_2"/>
    <property type="match status" value="1"/>
</dbReference>
<dbReference type="SUPFAM" id="SSF46894">
    <property type="entry name" value="C-terminal effector domain of the bipartite response regulators"/>
    <property type="match status" value="1"/>
</dbReference>
<evidence type="ECO:0000256" key="1">
    <source>
        <dbReference type="ARBA" id="ARBA00023015"/>
    </source>
</evidence>